<comment type="similarity">
    <text evidence="1">Belongs to the PA28 family.</text>
</comment>
<dbReference type="SUPFAM" id="SSF47216">
    <property type="entry name" value="Proteasome activator"/>
    <property type="match status" value="1"/>
</dbReference>
<evidence type="ECO:0000256" key="3">
    <source>
        <dbReference type="SAM" id="MobiDB-lite"/>
    </source>
</evidence>
<dbReference type="GO" id="GO:0000502">
    <property type="term" value="C:proteasome complex"/>
    <property type="evidence" value="ECO:0007669"/>
    <property type="project" value="UniProtKB-KW"/>
</dbReference>
<name>A0ABD3P6L4_9STRA</name>
<evidence type="ECO:0000259" key="4">
    <source>
        <dbReference type="Pfam" id="PF02252"/>
    </source>
</evidence>
<dbReference type="InterPro" id="IPR003186">
    <property type="entry name" value="PA28_C"/>
</dbReference>
<feature type="compositionally biased region" description="Low complexity" evidence="3">
    <location>
        <begin position="151"/>
        <end position="165"/>
    </location>
</feature>
<dbReference type="PANTHER" id="PTHR10660:SF2">
    <property type="entry name" value="LD45860P"/>
    <property type="match status" value="1"/>
</dbReference>
<evidence type="ECO:0000313" key="5">
    <source>
        <dbReference type="EMBL" id="KAL3783239.1"/>
    </source>
</evidence>
<keyword evidence="6" id="KW-1185">Reference proteome</keyword>
<gene>
    <name evidence="5" type="ORF">HJC23_001146</name>
</gene>
<dbReference type="PANTHER" id="PTHR10660">
    <property type="entry name" value="PROTEASOME REGULATOR PA28"/>
    <property type="match status" value="1"/>
</dbReference>
<dbReference type="InterPro" id="IPR009077">
    <property type="entry name" value="Proteasome_activ_PA28"/>
</dbReference>
<comment type="caution">
    <text evidence="5">The sequence shown here is derived from an EMBL/GenBank/DDBJ whole genome shotgun (WGS) entry which is preliminary data.</text>
</comment>
<feature type="compositionally biased region" description="Basic and acidic residues" evidence="3">
    <location>
        <begin position="181"/>
        <end position="193"/>
    </location>
</feature>
<dbReference type="EMBL" id="JABMIG020000265">
    <property type="protein sequence ID" value="KAL3783239.1"/>
    <property type="molecule type" value="Genomic_DNA"/>
</dbReference>
<evidence type="ECO:0000313" key="6">
    <source>
        <dbReference type="Proteomes" id="UP001516023"/>
    </source>
</evidence>
<dbReference type="Gene3D" id="1.20.120.180">
    <property type="entry name" value="Proteasome activator pa28, C-terminal domain"/>
    <property type="match status" value="1"/>
</dbReference>
<organism evidence="5 6">
    <name type="scientific">Cyclotella cryptica</name>
    <dbReference type="NCBI Taxonomy" id="29204"/>
    <lineage>
        <taxon>Eukaryota</taxon>
        <taxon>Sar</taxon>
        <taxon>Stramenopiles</taxon>
        <taxon>Ochrophyta</taxon>
        <taxon>Bacillariophyta</taxon>
        <taxon>Coscinodiscophyceae</taxon>
        <taxon>Thalassiosirophycidae</taxon>
        <taxon>Stephanodiscales</taxon>
        <taxon>Stephanodiscaceae</taxon>
        <taxon>Cyclotella</taxon>
    </lineage>
</organism>
<dbReference type="Pfam" id="PF02252">
    <property type="entry name" value="PA28_C"/>
    <property type="match status" value="1"/>
</dbReference>
<evidence type="ECO:0000256" key="1">
    <source>
        <dbReference type="ARBA" id="ARBA00005883"/>
    </source>
</evidence>
<proteinExistence type="inferred from homology"/>
<feature type="domain" description="Proteasome activator PA28 C-terminal" evidence="4">
    <location>
        <begin position="63"/>
        <end position="149"/>
    </location>
</feature>
<dbReference type="InterPro" id="IPR036252">
    <property type="entry name" value="Proteasome_activ_sf"/>
</dbReference>
<feature type="region of interest" description="Disordered" evidence="3">
    <location>
        <begin position="146"/>
        <end position="193"/>
    </location>
</feature>
<keyword evidence="2" id="KW-0647">Proteasome</keyword>
<protein>
    <recommendedName>
        <fullName evidence="4">Proteasome activator PA28 C-terminal domain-containing protein</fullName>
    </recommendedName>
</protein>
<reference evidence="5 6" key="1">
    <citation type="journal article" date="2020" name="G3 (Bethesda)">
        <title>Improved Reference Genome for Cyclotella cryptica CCMP332, a Model for Cell Wall Morphogenesis, Salinity Adaptation, and Lipid Production in Diatoms (Bacillariophyta).</title>
        <authorList>
            <person name="Roberts W.R."/>
            <person name="Downey K.M."/>
            <person name="Ruck E.C."/>
            <person name="Traller J.C."/>
            <person name="Alverson A.J."/>
        </authorList>
    </citation>
    <scope>NUCLEOTIDE SEQUENCE [LARGE SCALE GENOMIC DNA]</scope>
    <source>
        <strain evidence="5 6">CCMP332</strain>
    </source>
</reference>
<dbReference type="InterPro" id="IPR036997">
    <property type="entry name" value="PA28_C_sf"/>
</dbReference>
<accession>A0ABD3P6L4</accession>
<sequence>MSSIQSHRLKSATEAKEILQSGPAFLDALSASLTSSTPYKGSAVLSTAEEAFFATISSNVESPNATVDALYRSTRDACITATSNIRTLERFIGLHVPQMEDGNNFGVTVQMMMSKFLKEERERCEKILSETSKYYASRADAIDKFTHLPKSTTTETTSTSQSSSTGGKDGDESKTSSSTNTEKKSTKNEEPVNMHRVKALAALDAQMYVDLMGGMQALIDGYMSILDNLEKNWEKLENPRGKGYGGYGSGGSSMVY</sequence>
<evidence type="ECO:0000256" key="2">
    <source>
        <dbReference type="ARBA" id="ARBA00022942"/>
    </source>
</evidence>
<dbReference type="AlphaFoldDB" id="A0ABD3P6L4"/>
<dbReference type="Proteomes" id="UP001516023">
    <property type="component" value="Unassembled WGS sequence"/>
</dbReference>